<organism evidence="2">
    <name type="scientific">Arundo donax</name>
    <name type="common">Giant reed</name>
    <name type="synonym">Donax arundinaceus</name>
    <dbReference type="NCBI Taxonomy" id="35708"/>
    <lineage>
        <taxon>Eukaryota</taxon>
        <taxon>Viridiplantae</taxon>
        <taxon>Streptophyta</taxon>
        <taxon>Embryophyta</taxon>
        <taxon>Tracheophyta</taxon>
        <taxon>Spermatophyta</taxon>
        <taxon>Magnoliopsida</taxon>
        <taxon>Liliopsida</taxon>
        <taxon>Poales</taxon>
        <taxon>Poaceae</taxon>
        <taxon>PACMAD clade</taxon>
        <taxon>Arundinoideae</taxon>
        <taxon>Arundineae</taxon>
        <taxon>Arundo</taxon>
    </lineage>
</organism>
<dbReference type="AlphaFoldDB" id="A0A0A9DB13"/>
<evidence type="ECO:0000256" key="1">
    <source>
        <dbReference type="SAM" id="MobiDB-lite"/>
    </source>
</evidence>
<dbReference type="EMBL" id="GBRH01216958">
    <property type="protein sequence ID" value="JAD80937.1"/>
    <property type="molecule type" value="Transcribed_RNA"/>
</dbReference>
<evidence type="ECO:0000313" key="2">
    <source>
        <dbReference type="EMBL" id="JAD80937.1"/>
    </source>
</evidence>
<reference evidence="2" key="2">
    <citation type="journal article" date="2015" name="Data Brief">
        <title>Shoot transcriptome of the giant reed, Arundo donax.</title>
        <authorList>
            <person name="Barrero R.A."/>
            <person name="Guerrero F.D."/>
            <person name="Moolhuijzen P."/>
            <person name="Goolsby J.A."/>
            <person name="Tidwell J."/>
            <person name="Bellgard S.E."/>
            <person name="Bellgard M.I."/>
        </authorList>
    </citation>
    <scope>NUCLEOTIDE SEQUENCE</scope>
    <source>
        <tissue evidence="2">Shoot tissue taken approximately 20 cm above the soil surface</tissue>
    </source>
</reference>
<feature type="region of interest" description="Disordered" evidence="1">
    <location>
        <begin position="103"/>
        <end position="123"/>
    </location>
</feature>
<reference evidence="2" key="1">
    <citation type="submission" date="2014-09" db="EMBL/GenBank/DDBJ databases">
        <authorList>
            <person name="Magalhaes I.L.F."/>
            <person name="Oliveira U."/>
            <person name="Santos F.R."/>
            <person name="Vidigal T.H.D.A."/>
            <person name="Brescovit A.D."/>
            <person name="Santos A.J."/>
        </authorList>
    </citation>
    <scope>NUCLEOTIDE SEQUENCE</scope>
    <source>
        <tissue evidence="2">Shoot tissue taken approximately 20 cm above the soil surface</tissue>
    </source>
</reference>
<proteinExistence type="predicted"/>
<sequence>MPGRTRKQEFLPTQMIRGGTLNHLASRLCTHQHTSLILETKVQRIYHMEHDLRLINDDTPNTYTVSLHHEDMQILRENKVGMLVHREALTEQLLGLLHQCNQPTNQSRSTGRLECRLQKGGHR</sequence>
<protein>
    <submittedName>
        <fullName evidence="2">Uncharacterized protein</fullName>
    </submittedName>
</protein>
<accession>A0A0A9DB13</accession>
<name>A0A0A9DB13_ARUDO</name>